<comment type="caution">
    <text evidence="1">The sequence shown here is derived from an EMBL/GenBank/DDBJ whole genome shotgun (WGS) entry which is preliminary data.</text>
</comment>
<keyword evidence="2" id="KW-1185">Reference proteome</keyword>
<name>A0ACC2PW86_9HYME</name>
<proteinExistence type="predicted"/>
<evidence type="ECO:0000313" key="1">
    <source>
        <dbReference type="EMBL" id="KAJ8687850.1"/>
    </source>
</evidence>
<reference evidence="1" key="1">
    <citation type="submission" date="2023-04" db="EMBL/GenBank/DDBJ databases">
        <title>A chromosome-level genome assembly of the parasitoid wasp Eretmocerus hayati.</title>
        <authorList>
            <person name="Zhong Y."/>
            <person name="Liu S."/>
            <person name="Liu Y."/>
        </authorList>
    </citation>
    <scope>NUCLEOTIDE SEQUENCE</scope>
    <source>
        <strain evidence="1">ZJU_SS_LIU_2023</strain>
    </source>
</reference>
<gene>
    <name evidence="1" type="ORF">QAD02_023645</name>
</gene>
<evidence type="ECO:0000313" key="2">
    <source>
        <dbReference type="Proteomes" id="UP001239111"/>
    </source>
</evidence>
<dbReference type="EMBL" id="CM056741">
    <property type="protein sequence ID" value="KAJ8687850.1"/>
    <property type="molecule type" value="Genomic_DNA"/>
</dbReference>
<accession>A0ACC2PW86</accession>
<organism evidence="1 2">
    <name type="scientific">Eretmocerus hayati</name>
    <dbReference type="NCBI Taxonomy" id="131215"/>
    <lineage>
        <taxon>Eukaryota</taxon>
        <taxon>Metazoa</taxon>
        <taxon>Ecdysozoa</taxon>
        <taxon>Arthropoda</taxon>
        <taxon>Hexapoda</taxon>
        <taxon>Insecta</taxon>
        <taxon>Pterygota</taxon>
        <taxon>Neoptera</taxon>
        <taxon>Endopterygota</taxon>
        <taxon>Hymenoptera</taxon>
        <taxon>Apocrita</taxon>
        <taxon>Proctotrupomorpha</taxon>
        <taxon>Chalcidoidea</taxon>
        <taxon>Aphelinidae</taxon>
        <taxon>Aphelininae</taxon>
        <taxon>Eretmocerus</taxon>
    </lineage>
</organism>
<dbReference type="Proteomes" id="UP001239111">
    <property type="component" value="Chromosome 1"/>
</dbReference>
<protein>
    <submittedName>
        <fullName evidence="1">Uncharacterized protein</fullName>
    </submittedName>
</protein>
<sequence>MSSSVYMSIVSLDAQELRRISDRSTNIGAFLVIFEERIDQQETPESPTSSNRGPSPPPRNQSSPLLVDLTSSPSSVDVTSSPLLVDLTSSPSSSITVNPPSIDRTSNSPVSSIKSFSYTPQSVSGCSIDWSPVMANKSMINLVNVNNSMNSDLTNSSRKKLLGVVELSIPESPAEVETQTLIVEKVISLIDPTTFLSIYPLPTQTNVAPLQSSVASSVPDGIASTDNGIHQSVIVENEESTSNDSEKISILIKNGAVYRKMTSTQTRSSGKCYQTMLKYKEEEERQEKQRQGEEKKAKEELKLKRQREVEEKKEARKKRKFEQEQKLLEKEKRKQQKQQKNEEKLQKDEKGAKLSQSSKETMVQKKNEESFMKNVSKQRQLARIQQQREALPKLKIPKIKKIEKVHYPQFSAHASTSSESIVSQPLSRSAAEDDEMNALNQSNFAFKQSVEACMINNFDLNANFPHDSNEVQRALDTLIRETVQENGDFNPSFINTSQVGFDGILTYLIQ</sequence>